<dbReference type="GO" id="GO:0005524">
    <property type="term" value="F:ATP binding"/>
    <property type="evidence" value="ECO:0007669"/>
    <property type="project" value="UniProtKB-KW"/>
</dbReference>
<accession>A0A367FI35</accession>
<dbReference type="InterPro" id="IPR050267">
    <property type="entry name" value="Anti-sigma-factor_SerPK"/>
</dbReference>
<dbReference type="PANTHER" id="PTHR35526">
    <property type="entry name" value="ANTI-SIGMA-F FACTOR RSBW-RELATED"/>
    <property type="match status" value="1"/>
</dbReference>
<keyword evidence="1" id="KW-0723">Serine/threonine-protein kinase</keyword>
<dbReference type="OrthoDB" id="4284922at2"/>
<dbReference type="GO" id="GO:0004674">
    <property type="term" value="F:protein serine/threonine kinase activity"/>
    <property type="evidence" value="ECO:0007669"/>
    <property type="project" value="UniProtKB-KW"/>
</dbReference>
<keyword evidence="3" id="KW-0547">Nucleotide-binding</keyword>
<evidence type="ECO:0000256" key="1">
    <source>
        <dbReference type="ARBA" id="ARBA00022527"/>
    </source>
</evidence>
<dbReference type="InterPro" id="IPR003594">
    <property type="entry name" value="HATPase_dom"/>
</dbReference>
<sequence length="144" mass="15633">MPMMTGFLLGVTHLTGSPQSAAQAREYVRAKLGKHHPALDDVVLLVSEVVTNAAVHSNSRNGGVVTLAIADCHDLVRVDVVDAGGETAPRVCDDDQAEGGRGLVLVDHISHRWDVHEDDTGRTVWFEVKYRHAYEPHGVPPRPS</sequence>
<reference evidence="3 4" key="1">
    <citation type="submission" date="2018-06" db="EMBL/GenBank/DDBJ databases">
        <title>Sphaerisporangium craniellae sp. nov., isolated from a marine sponge in the South China Sea.</title>
        <authorList>
            <person name="Li L."/>
        </authorList>
    </citation>
    <scope>NUCLEOTIDE SEQUENCE [LARGE SCALE GENOMIC DNA]</scope>
    <source>
        <strain evidence="3 4">CCTCC AA 208026</strain>
    </source>
</reference>
<dbReference type="PANTHER" id="PTHR35526:SF3">
    <property type="entry name" value="ANTI-SIGMA-F FACTOR RSBW"/>
    <property type="match status" value="1"/>
</dbReference>
<dbReference type="Pfam" id="PF13581">
    <property type="entry name" value="HATPase_c_2"/>
    <property type="match status" value="1"/>
</dbReference>
<dbReference type="Proteomes" id="UP000253094">
    <property type="component" value="Unassembled WGS sequence"/>
</dbReference>
<comment type="caution">
    <text evidence="3">The sequence shown here is derived from an EMBL/GenBank/DDBJ whole genome shotgun (WGS) entry which is preliminary data.</text>
</comment>
<keyword evidence="3" id="KW-0067">ATP-binding</keyword>
<evidence type="ECO:0000313" key="4">
    <source>
        <dbReference type="Proteomes" id="UP000253094"/>
    </source>
</evidence>
<keyword evidence="4" id="KW-1185">Reference proteome</keyword>
<organism evidence="3 4">
    <name type="scientific">Sphaerisporangium album</name>
    <dbReference type="NCBI Taxonomy" id="509200"/>
    <lineage>
        <taxon>Bacteria</taxon>
        <taxon>Bacillati</taxon>
        <taxon>Actinomycetota</taxon>
        <taxon>Actinomycetes</taxon>
        <taxon>Streptosporangiales</taxon>
        <taxon>Streptosporangiaceae</taxon>
        <taxon>Sphaerisporangium</taxon>
    </lineage>
</organism>
<gene>
    <name evidence="3" type="ORF">DQ384_20890</name>
</gene>
<proteinExistence type="predicted"/>
<name>A0A367FI35_9ACTN</name>
<dbReference type="CDD" id="cd16936">
    <property type="entry name" value="HATPase_RsbW-like"/>
    <property type="match status" value="1"/>
</dbReference>
<evidence type="ECO:0000259" key="2">
    <source>
        <dbReference type="Pfam" id="PF13581"/>
    </source>
</evidence>
<dbReference type="Gene3D" id="3.30.565.10">
    <property type="entry name" value="Histidine kinase-like ATPase, C-terminal domain"/>
    <property type="match status" value="1"/>
</dbReference>
<dbReference type="SUPFAM" id="SSF55874">
    <property type="entry name" value="ATPase domain of HSP90 chaperone/DNA topoisomerase II/histidine kinase"/>
    <property type="match status" value="1"/>
</dbReference>
<keyword evidence="1" id="KW-0418">Kinase</keyword>
<dbReference type="AlphaFoldDB" id="A0A367FI35"/>
<protein>
    <submittedName>
        <fullName evidence="3">ATP-binding protein</fullName>
    </submittedName>
</protein>
<feature type="domain" description="Histidine kinase/HSP90-like ATPase" evidence="2">
    <location>
        <begin position="18"/>
        <end position="126"/>
    </location>
</feature>
<dbReference type="EMBL" id="QOIL01000011">
    <property type="protein sequence ID" value="RCG29492.1"/>
    <property type="molecule type" value="Genomic_DNA"/>
</dbReference>
<dbReference type="InterPro" id="IPR036890">
    <property type="entry name" value="HATPase_C_sf"/>
</dbReference>
<keyword evidence="1" id="KW-0808">Transferase</keyword>
<evidence type="ECO:0000313" key="3">
    <source>
        <dbReference type="EMBL" id="RCG29492.1"/>
    </source>
</evidence>